<feature type="region of interest" description="Disordered" evidence="28">
    <location>
        <begin position="2502"/>
        <end position="2525"/>
    </location>
</feature>
<feature type="compositionally biased region" description="Low complexity" evidence="28">
    <location>
        <begin position="1826"/>
        <end position="1838"/>
    </location>
</feature>
<feature type="domain" description="PHD-type" evidence="29">
    <location>
        <begin position="872"/>
        <end position="922"/>
    </location>
</feature>
<dbReference type="InterPro" id="IPR013083">
    <property type="entry name" value="Znf_RING/FYVE/PHD"/>
</dbReference>
<dbReference type="PROSITE" id="PS51805">
    <property type="entry name" value="EPHD"/>
    <property type="match status" value="2"/>
</dbReference>
<feature type="coiled-coil region" evidence="27">
    <location>
        <begin position="3828"/>
        <end position="3865"/>
    </location>
</feature>
<dbReference type="EMBL" id="OW240912">
    <property type="protein sequence ID" value="CAH2224258.1"/>
    <property type="molecule type" value="Genomic_DNA"/>
</dbReference>
<organism evidence="34 35">
    <name type="scientific">Pelobates cultripes</name>
    <name type="common">Western spadefoot toad</name>
    <dbReference type="NCBI Taxonomy" id="61616"/>
    <lineage>
        <taxon>Eukaryota</taxon>
        <taxon>Metazoa</taxon>
        <taxon>Chordata</taxon>
        <taxon>Craniata</taxon>
        <taxon>Vertebrata</taxon>
        <taxon>Euteleostomi</taxon>
        <taxon>Amphibia</taxon>
        <taxon>Batrachia</taxon>
        <taxon>Anura</taxon>
        <taxon>Pelobatoidea</taxon>
        <taxon>Pelobatidae</taxon>
        <taxon>Pelobates</taxon>
    </lineage>
</organism>
<feature type="compositionally biased region" description="Low complexity" evidence="28">
    <location>
        <begin position="1274"/>
        <end position="1286"/>
    </location>
</feature>
<keyword evidence="17" id="KW-0804">Transcription</keyword>
<dbReference type="InterPro" id="IPR001841">
    <property type="entry name" value="Znf_RING"/>
</dbReference>
<feature type="compositionally biased region" description="Low complexity" evidence="28">
    <location>
        <begin position="2113"/>
        <end position="2122"/>
    </location>
</feature>
<feature type="compositionally biased region" description="Polar residues" evidence="28">
    <location>
        <begin position="2070"/>
        <end position="2081"/>
    </location>
</feature>
<dbReference type="InterPro" id="IPR047000">
    <property type="entry name" value="KMT2D_PHD3"/>
</dbReference>
<feature type="region of interest" description="Disordered" evidence="28">
    <location>
        <begin position="670"/>
        <end position="693"/>
    </location>
</feature>
<evidence type="ECO:0000256" key="3">
    <source>
        <dbReference type="ARBA" id="ARBA00022499"/>
    </source>
</evidence>
<dbReference type="Pfam" id="PF05964">
    <property type="entry name" value="FYRN"/>
    <property type="match status" value="1"/>
</dbReference>
<evidence type="ECO:0000256" key="15">
    <source>
        <dbReference type="ARBA" id="ARBA00023015"/>
    </source>
</evidence>
<evidence type="ECO:0000256" key="21">
    <source>
        <dbReference type="ARBA" id="ARBA00056994"/>
    </source>
</evidence>
<evidence type="ECO:0000256" key="9">
    <source>
        <dbReference type="ARBA" id="ARBA00022737"/>
    </source>
</evidence>
<evidence type="ECO:0000313" key="35">
    <source>
        <dbReference type="Proteomes" id="UP001295444"/>
    </source>
</evidence>
<keyword evidence="16 27" id="KW-0175">Coiled coil</keyword>
<dbReference type="SMART" id="SM00541">
    <property type="entry name" value="FYRN"/>
    <property type="match status" value="1"/>
</dbReference>
<dbReference type="InterPro" id="IPR003889">
    <property type="entry name" value="FYrich_C"/>
</dbReference>
<feature type="compositionally biased region" description="Polar residues" evidence="28">
    <location>
        <begin position="2155"/>
        <end position="2173"/>
    </location>
</feature>
<feature type="region of interest" description="Disordered" evidence="28">
    <location>
        <begin position="5030"/>
        <end position="5074"/>
    </location>
</feature>
<feature type="compositionally biased region" description="Polar residues" evidence="28">
    <location>
        <begin position="3337"/>
        <end position="3349"/>
    </location>
</feature>
<feature type="region of interest" description="Disordered" evidence="28">
    <location>
        <begin position="4437"/>
        <end position="4492"/>
    </location>
</feature>
<evidence type="ECO:0000256" key="13">
    <source>
        <dbReference type="ARBA" id="ARBA00022853"/>
    </source>
</evidence>
<feature type="region of interest" description="Disordered" evidence="28">
    <location>
        <begin position="2364"/>
        <end position="2404"/>
    </location>
</feature>
<feature type="compositionally biased region" description="Low complexity" evidence="28">
    <location>
        <begin position="3676"/>
        <end position="3698"/>
    </location>
</feature>
<feature type="domain" description="Post-SET" evidence="32">
    <location>
        <begin position="5899"/>
        <end position="5915"/>
    </location>
</feature>
<keyword evidence="8" id="KW-0479">Metal-binding</keyword>
<dbReference type="Gene3D" id="3.30.40.10">
    <property type="entry name" value="Zinc/RING finger domain, C3HC4 (zinc finger)"/>
    <property type="match status" value="6"/>
</dbReference>
<evidence type="ECO:0000256" key="19">
    <source>
        <dbReference type="ARBA" id="ARBA00023620"/>
    </source>
</evidence>
<keyword evidence="9" id="KW-0677">Repeat</keyword>
<feature type="compositionally biased region" description="Polar residues" evidence="28">
    <location>
        <begin position="3109"/>
        <end position="3120"/>
    </location>
</feature>
<feature type="compositionally biased region" description="Polar residues" evidence="28">
    <location>
        <begin position="1681"/>
        <end position="1690"/>
    </location>
</feature>
<dbReference type="SMART" id="SM00398">
    <property type="entry name" value="HMG"/>
    <property type="match status" value="1"/>
</dbReference>
<feature type="compositionally biased region" description="Low complexity" evidence="28">
    <location>
        <begin position="1546"/>
        <end position="1556"/>
    </location>
</feature>
<feature type="compositionally biased region" description="Basic residues" evidence="28">
    <location>
        <begin position="732"/>
        <end position="758"/>
    </location>
</feature>
<feature type="compositionally biased region" description="Polar residues" evidence="28">
    <location>
        <begin position="2364"/>
        <end position="2383"/>
    </location>
</feature>
<dbReference type="InterPro" id="IPR009071">
    <property type="entry name" value="HMG_box_dom"/>
</dbReference>
<feature type="domain" description="PHD-type" evidence="33">
    <location>
        <begin position="107"/>
        <end position="210"/>
    </location>
</feature>
<dbReference type="GO" id="GO:0140945">
    <property type="term" value="F:histone H3K4 monomethyltransferase activity"/>
    <property type="evidence" value="ECO:0007669"/>
    <property type="project" value="UniProtKB-EC"/>
</dbReference>
<feature type="compositionally biased region" description="Polar residues" evidence="28">
    <location>
        <begin position="441"/>
        <end position="450"/>
    </location>
</feature>
<dbReference type="SUPFAM" id="SSF82199">
    <property type="entry name" value="SET domain"/>
    <property type="match status" value="1"/>
</dbReference>
<keyword evidence="7" id="KW-0949">S-adenosyl-L-methionine</keyword>
<keyword evidence="6" id="KW-0808">Transferase</keyword>
<feature type="compositionally biased region" description="Polar residues" evidence="28">
    <location>
        <begin position="4760"/>
        <end position="4769"/>
    </location>
</feature>
<feature type="region of interest" description="Disordered" evidence="28">
    <location>
        <begin position="1385"/>
        <end position="1413"/>
    </location>
</feature>
<feature type="region of interest" description="Disordered" evidence="28">
    <location>
        <begin position="3273"/>
        <end position="3416"/>
    </location>
</feature>
<feature type="compositionally biased region" description="Polar residues" evidence="28">
    <location>
        <begin position="4708"/>
        <end position="4719"/>
    </location>
</feature>
<keyword evidence="35" id="KW-1185">Reference proteome</keyword>
<dbReference type="CDD" id="cd15513">
    <property type="entry name" value="PHD5_KMT2C_like"/>
    <property type="match status" value="1"/>
</dbReference>
<feature type="compositionally biased region" description="Polar residues" evidence="28">
    <location>
        <begin position="3374"/>
        <end position="3399"/>
    </location>
</feature>
<feature type="compositionally biased region" description="Low complexity" evidence="28">
    <location>
        <begin position="3358"/>
        <end position="3373"/>
    </location>
</feature>
<evidence type="ECO:0000256" key="11">
    <source>
        <dbReference type="ARBA" id="ARBA00022833"/>
    </source>
</evidence>
<dbReference type="PROSITE" id="PS50868">
    <property type="entry name" value="POST_SET"/>
    <property type="match status" value="1"/>
</dbReference>
<dbReference type="InterPro" id="IPR019787">
    <property type="entry name" value="Znf_PHD-finger"/>
</dbReference>
<keyword evidence="5" id="KW-0489">Methyltransferase</keyword>
<dbReference type="PANTHER" id="PTHR45888:SF2">
    <property type="entry name" value="HISTONE-LYSINE N-METHYLTRANSFERASE 2D"/>
    <property type="match status" value="1"/>
</dbReference>
<feature type="region of interest" description="Disordered" evidence="28">
    <location>
        <begin position="2155"/>
        <end position="2219"/>
    </location>
</feature>
<feature type="region of interest" description="Disordered" evidence="28">
    <location>
        <begin position="4353"/>
        <end position="4398"/>
    </location>
</feature>
<feature type="compositionally biased region" description="Basic and acidic residues" evidence="28">
    <location>
        <begin position="4720"/>
        <end position="4759"/>
    </location>
</feature>
<dbReference type="FunFam" id="2.170.270.10:FF:000075">
    <property type="entry name" value="Histone-lysine N-methyltransferase 2D"/>
    <property type="match status" value="1"/>
</dbReference>
<dbReference type="InterPro" id="IPR003888">
    <property type="entry name" value="FYrich_N"/>
</dbReference>
<feature type="compositionally biased region" description="Polar residues" evidence="28">
    <location>
        <begin position="670"/>
        <end position="681"/>
    </location>
</feature>
<feature type="region of interest" description="Disordered" evidence="28">
    <location>
        <begin position="5273"/>
        <end position="5337"/>
    </location>
</feature>
<dbReference type="FunFam" id="1.10.30.10:FF:000009">
    <property type="entry name" value="Histone-lysine N-methyltransferase"/>
    <property type="match status" value="1"/>
</dbReference>
<dbReference type="SMART" id="SM00542">
    <property type="entry name" value="FYRC"/>
    <property type="match status" value="1"/>
</dbReference>
<feature type="domain" description="PHD-type" evidence="29">
    <location>
        <begin position="218"/>
        <end position="268"/>
    </location>
</feature>
<evidence type="ECO:0000256" key="18">
    <source>
        <dbReference type="ARBA" id="ARBA00023242"/>
    </source>
</evidence>
<dbReference type="CDD" id="cd15698">
    <property type="entry name" value="ePHD2_KMT2D"/>
    <property type="match status" value="1"/>
</dbReference>
<evidence type="ECO:0000256" key="25">
    <source>
        <dbReference type="ARBA" id="ARBA00083859"/>
    </source>
</evidence>
<evidence type="ECO:0000313" key="34">
    <source>
        <dbReference type="EMBL" id="CAH2224258.1"/>
    </source>
</evidence>
<feature type="compositionally biased region" description="Basic and acidic residues" evidence="28">
    <location>
        <begin position="571"/>
        <end position="597"/>
    </location>
</feature>
<evidence type="ECO:0000256" key="4">
    <source>
        <dbReference type="ARBA" id="ARBA00022553"/>
    </source>
</evidence>
<keyword evidence="14" id="KW-0007">Acetylation</keyword>
<evidence type="ECO:0000256" key="26">
    <source>
        <dbReference type="PROSITE-ProRule" id="PRU00175"/>
    </source>
</evidence>
<evidence type="ECO:0000259" key="31">
    <source>
        <dbReference type="PROSITE" id="PS50280"/>
    </source>
</evidence>
<keyword evidence="15" id="KW-0805">Transcription regulation</keyword>
<protein>
    <recommendedName>
        <fullName evidence="23">Histone-lysine N-methyltransferase 2D</fullName>
        <ecNumber evidence="19">2.1.1.364</ecNumber>
    </recommendedName>
    <alternativeName>
        <fullName evidence="25">ALL1-related protein</fullName>
    </alternativeName>
    <alternativeName>
        <fullName evidence="24">Myeloid/lymphoid or mixed-lineage leukemia protein 2</fullName>
    </alternativeName>
</protein>
<feature type="domain" description="PHD-type" evidence="29">
    <location>
        <begin position="265"/>
        <end position="315"/>
    </location>
</feature>
<dbReference type="Pfam" id="PF13771">
    <property type="entry name" value="zf-HC5HC2H"/>
    <property type="match status" value="1"/>
</dbReference>
<dbReference type="FunFam" id="3.30.40.10:FF:000070">
    <property type="entry name" value="Histone-lysine N-methyltransferase"/>
    <property type="match status" value="1"/>
</dbReference>
<dbReference type="Gene3D" id="3.30.160.360">
    <property type="match status" value="1"/>
</dbReference>
<dbReference type="GO" id="GO:0045944">
    <property type="term" value="P:positive regulation of transcription by RNA polymerase II"/>
    <property type="evidence" value="ECO:0007669"/>
    <property type="project" value="TreeGrafter"/>
</dbReference>
<evidence type="ECO:0000256" key="16">
    <source>
        <dbReference type="ARBA" id="ARBA00023054"/>
    </source>
</evidence>
<feature type="region of interest" description="Disordered" evidence="28">
    <location>
        <begin position="4295"/>
        <end position="4325"/>
    </location>
</feature>
<dbReference type="Pfam" id="PF00628">
    <property type="entry name" value="PHD"/>
    <property type="match status" value="4"/>
</dbReference>
<feature type="compositionally biased region" description="Polar residues" evidence="28">
    <location>
        <begin position="2901"/>
        <end position="2919"/>
    </location>
</feature>
<dbReference type="PROSITE" id="PS51542">
    <property type="entry name" value="FYRN"/>
    <property type="match status" value="1"/>
</dbReference>
<feature type="region of interest" description="Disordered" evidence="28">
    <location>
        <begin position="3581"/>
        <end position="3601"/>
    </location>
</feature>
<dbReference type="InterPro" id="IPR011011">
    <property type="entry name" value="Znf_FYVE_PHD"/>
</dbReference>
<feature type="compositionally biased region" description="Polar residues" evidence="28">
    <location>
        <begin position="4635"/>
        <end position="4646"/>
    </location>
</feature>
<dbReference type="InterPro" id="IPR003616">
    <property type="entry name" value="Post-SET_dom"/>
</dbReference>
<accession>A0AAD1R5N1</accession>
<proteinExistence type="predicted"/>
<feature type="domain" description="PHD-type" evidence="33">
    <location>
        <begin position="5407"/>
        <end position="5515"/>
    </location>
</feature>
<dbReference type="Pfam" id="PF05965">
    <property type="entry name" value="FYRC"/>
    <property type="match status" value="1"/>
</dbReference>
<dbReference type="Gene3D" id="1.10.30.10">
    <property type="entry name" value="High mobility group box domain"/>
    <property type="match status" value="1"/>
</dbReference>
<dbReference type="GO" id="GO:0032259">
    <property type="term" value="P:methylation"/>
    <property type="evidence" value="ECO:0007669"/>
    <property type="project" value="UniProtKB-KW"/>
</dbReference>
<feature type="region of interest" description="Disordered" evidence="28">
    <location>
        <begin position="3637"/>
        <end position="3698"/>
    </location>
</feature>
<feature type="compositionally biased region" description="Polar residues" evidence="28">
    <location>
        <begin position="3637"/>
        <end position="3650"/>
    </location>
</feature>
<feature type="region of interest" description="Disordered" evidence="28">
    <location>
        <begin position="4708"/>
        <end position="4780"/>
    </location>
</feature>
<dbReference type="CDD" id="cd22027">
    <property type="entry name" value="HMG-box_KMT2D"/>
    <property type="match status" value="1"/>
</dbReference>
<feature type="compositionally biased region" description="Basic and acidic residues" evidence="28">
    <location>
        <begin position="1287"/>
        <end position="1308"/>
    </location>
</feature>
<sequence>MDDQKPSSEDKESEASADENVSDGACEAEGEEASKPVQTDPDIKDGGISDPLCSSASKTRRCALCNCGERSTQGQGELLRFDPTPGHLELIPDDCQAQAIDTQQPDPFVIGFDESVSPEDLFESTGHCWAHQMCASWSTGVQNVEGVGLTNVDIAVFSGISQKCEHCNRMGATIQCHSTGCLRRYHFPCAAASGSFQSMKTLKLLCTDHISEAVALDDSRCVLCEKPGDLTDLLYCTSCGLHYHGSCLEITVTPLKRSGWQCPECKVCQTCRHPGEDSMMLVCDACDKGYHTFCLKPAIESLPSDSWKCKNCRRCRICGYRTTQLGLGCQWYENYTVCEKCQEQRGQAINCSQCNQSGAPETMHRCPKCAKLHHAHCAKASDSTASSKGCPLCSKLQPLIHETDQQVYRKEIPNTALSECEAKPLGMPDSDMDPQQDKVQTEMSSLAGTHSDSLLLEKLLTTEEDTPPSSDNEAAEALPMSPILPIETRSPPPLVAELSPQERISDTFPMLDEAPVLVTVEDEDMDVEDGETNTIQELIKGVESVTAHCPVRKASFVPSASDSSQISATVREARTPTDKPYIDERTCKSPIKIKEEPPDSGYQQSSLSDSEMVLDSDDRPSQGVTDMLSTDNTLSQDLADFSSHKEHVPIRCTFIKSEIVNEISNLSQGDTTGSFHGSDTIGSPDPEGGSLSMEMCLNKEDGSLRLCTDSMVETDDSLLYDPTGGKSDMDKSRRKGSPGRSRVKHGRSSSFPGRRRPRGGSGAGTSRGRGRSRLKSTTSSIETLPMADIESSPSKEEEEEEDDTMQNTVVLFSNTDKFVLMQDMCVVCGSFGRGSEGHLLACSQCSQCYHPYCVNSKITKVMLLKGWRCVECIVCEVCGKATDPSRLLLCDDCDISYHTYCLDPPLHTVPKGGWKCKWCVCCMQCGALSPGFHAEWQNNYTHCAPCASLVSCPICHLKYMEGDLLIQCQNCERWLHAVCENLFTEEEVEQAADEGFDCASCQPYIVKPVVPIILPESPIKIKEPEPQYFPFDGVWLTEAGMAVLRSLTLSPIQKKKPRRSRLCTGGEIFLDGPEHAGLEERKEMEGDCEEPKADGCNIESMECEIKTEPLGSPEREVGGEIEAGKGIEDAEDVKKKKRKPYRPGIGGFMIRQRKTHTRSKKGNAAFLEACRESQNQDIHVDDAAPSEIPTEAGVDAGATEADEKKKRRGRKKSKLEDMFPTYLQEAFFGKDLLDLTKQALLAARPLAQKAKAVPCAPCPSISAAVTTNQTSVQATEETAATPASAAPHDESDGNETKTENPEMPKMESNDIQQLLKDVLGPPDSEQTVNSSAGRTEGPSIPAAVNQPQQQRPFLQGVSMAAPLHLDSFSQPGFIENRDRTGLFSPEHCDTDSSWTTASTPTTPTEGESEGLSYNQRSLQRWEKDEELGELSTISPVLYANKNFPNLKLEYPDWSNRCKQIMKLWRKVPAPDKAPYLQKAKDNRAAHRINKVQKQAESQINKQSKVEAVRKAERPVLQLQIPGPSGSHHVGPPDFRAGVPSGQELFMSSGSGMSSSSDMFLKPTSAGTPGAESPSDIFFKLPPQSPSQEPFSNSPAYSLDARYTSSLGQSPASSGSFQTLSGSENQPARNAQHSAQTDYQSCHPATPHHQPLTPEPFMKPRYPTGSIDNLSLVGSPGPRLCQSESASSSKPTEPMLSPSRYGDHKRQSDGILLQIKKEDVGLGSPGFPHSVGSSDGTETKCDVFKAPLTPRMSQIEPHSPAPLHRDSHMQAQVTSPQHHSDIYRPPSAAPFTDPYSQPPLTPRPQSVEGSCNLTPRSVTSDPFTRVPTSPQSQASSQSPLTPRPLSAEAFCQSPVTPRFQSPDPYSRPPSRPHSRDPFAPPHKPPRAQVSEQGFKPASQLSHTSPASSSYQPPLENHPKIQVNQQQNSLFARSPGASVYPNSQSQLCFTFPHSPDSVKSSPSHQASFPPSHSVNSHFTSGKPQSYTSPGSNPSSFHQSGSPHSTGNSSTPDVYAQSPMRPPSVLPQEAPFQPPTGQRPGLNSPAEKQRDDMAGVPNALGTPVREVPELQGTPETALSNLSQTELEKQRQRQRLRELLIRQQIQRNTLRQEKEAAAAALSSSHAGWNADSSGQGYDPTGRILMYPPTPEKTNIGTIPASTNTAAGKVTGQSVTPSSFPPEDRVNTPLPTPSPGAVDIPGRHSTEGSQSFYSRGSFPDQQQVWQPPVAPHRTLTPNRFQEVNRQLLTSVNSGGMMRLPFPADQVTTSVTVGGAPYIELRHHGQKLPLGPAFSPPGSQSRPRFYLPGDIGNTSLLPGVMRGDVNPLQVPVMRSQLLQTPKISPSTSLQTGNMVSVLQTTQTKISNVTGMPQQQEPATHPSTQNTAQAEGSKETSAPVLERGRVSCDDPSELDVDFVTHKDLEDDDLANLSLDVAKADDDLGNLDNLETNDPHLDDLLNGDEFDLLAYTDPELDTGDKKDIFNEHLRLVESANEKAEEEAMLKMDPDVDADGDAKTDCPPKKMQKESPTSANMEITKEKLVSELGLGTHSFSTAEKAPLLNPAMETKHSPFSGDLKPKLEDGGLKTSTCQFSTSNSISIKTEKSLLGASMLKTGTGHQVLGANSAHSSHLRGSLFQSKESSITSVITHQGGLMLGKFELDEGTLALQGPRHSPSDDLDKMESSLVASELPLLIEDLLEHEKNEQQKKQLMSGQHSEGVQQLPMITHSSMSTQQQGAHIQQPPDSQQAGLVGLGLVSRHQGLSSTAQLLTPQQEMQQRLLGAQTSSTLDATLGGAPGHLISGQNMVLNTGPSQQVLPAKSAIGQQIGIKPQSLVVQQQPLPSSLFPDTDLDKFAPDDILDPIAKAKMVALKGIKKVMAQGTIGVTPGINRQQVSLLAQRLGVPGVTEPSSQTPSGAAQERSSIDPTQPRPNPPPFVQGGINDADQRQYEEWLFHTQQLLQMQLKVLEEQIGVHRKSRKALCAKQRTAKKAGREFPEADAEKLKLVTEQQSKIQKQLDQVRKQQKEHTNLMTEYRNKQQQQTCGVLPVSPNQNSRVLTKAPGQILAGHSMQQTGPIQHNQLIAQPGNIRGLQPGAPMQTQQGVSYTKSIQQQTQVSNPAIPGTSSGFYPTAPALHGLTPDQRMIQERQLQQQRLQLAQKLQQQGFQSNLPQTMLAKQHGLIANSQGLVVQQGSPQPQQIAGHPSGAVLQHHSNQQRQLLISQQQRVLGSPPVAQTQNIMGQRLLLSQTQQNVISLSHMQQQSGLGQSATALPQQSLVGQMTQGVPAPQPNIHTQQGPILSDSNMSERSLLQDGAESQVQQNVLQQTTCSPGSQESSDQSSQEQVNHISAASLTQEPDPQPAGSVDDTLQQNQPPDQPQTQFGISSPMQSVRQQHNVLSTQQQSVQMLGTPVRPESVSNTPQHHLTQETLHHPLAVSQSMTGDQQTSIVQTQQIGSHGQVSIQGNEQDKNVVGQLPHPVGQQRPVLNVQQSQNIVNFMGQNTPLMAQIRAQLQGIIAKNPHLRHLTPQQQQQLQTILIQRHQQAQNQALRQASYQESTIQSASSNASVSSGTSGSQTSTRGVFQVQQTGSVATDPAHSSYSEETSQMNVQKVQENIGTPQAPDPGQTSMLKSPGMTRYCATLSQESVPGQHPQSTANLRQVPQQPPPQYRMPQAQSQQVVPGHQPSQQYQIQQQGQQVQPHSQQLQQLQPLQMQQVQQTQMQSVQPQQQQTQPLQPHQMQQQTQPQQPPQLQLQQSQQTHQMQQLQQTPQQVQQHQMQQLQQTPQQVQQLQMLQQTQQHQILQQTQMQQLQLAQQHQLQQQLPQTQQQIQPPQQTQQQILQQAQQQQQLIQQALQQQQMLQQAQQQVQQQQVLQQAQQQVQQQQVLQQAQQQVQQQQVLQQAQQQVQQQQVLQQAQQQVQQQQVMQQAQQQVQQQQVMQQAQQQVQQQQVMQQAQQQVQQQQVMQQAQQQVQQQQVLQQAQQQVQQQQVLQQAQQQVQQQQVLQQAQQQVQQQQVLQQAPQQVQQQQVLQQAQQQVLQQAQQQVQQQQILQQAQQQLLQQPQQQVQQQQHILQQQQMLQQSQQQAQQQQLLHQHVLLQSQQSQQISLQSQQGKPISLQSQSQVQQQLMSQQSQQQGQQISLQPQQQGQQISLESPQQVQQQLMSQQTQQQAQQISLQSQQQKQQMSQQQLQQQVQQQMSQQQLQQSQQVQLQQVQQMPQQTQQQAQQLLQQSQQQKILQQVQQQHILQQQVHHHQLQQKQQQLHQTQQQLQQTQQMQQQILQQTQVQQQMQLQQMRVQQLENVQQQEMNSSPSLHKLPQTTEPVQQQVGQTLQSDQMQDLNQLQEQKQAEQMLNMEQIQNPEQQTQPSQMHQVQQQSLQVHQIAQMKSQQHLQQMHSQQTQQSSLLQQGSQAQSVQQGLQKPVQSQQIQQMYQIQSLQKQMQTKPPQTLQQLQQHIQQPPQLQHQSKTQMQLQQLQSMQSPQHQMPQQVPSQTAQLQQQMGNTQIQMQQLHLKHQQQIQIHLQQLNQAKPQNPQQQRPPQMQQPSQLQAQQSNLVQPQQLKQSQMLQQKQIQQLQPHQIQQVQQILHLKQQIMLQPPEKQLQLQQQLQLQLHQFRQQAQMHFENPHALKKEPPEPTAIDSGPAETSQQQGQNRSPSEHLKGSESKSEFVMAKASPSNQSPNSDSQNPDLSSSIAGSTIPAGSGVQYSHTLNAKQTEPLTSPFSAGQSKQEEAASEIGKKYEPTEKTDSGLDKSSPKEGKMADRHIEQENQMDTSSAPTAPVENGNRTGLSMPLKQELIEDGMSCIQDIKNEANGDLATIEAKAEAGHLLLQKLLRAKTVQLASQRCSDSLHTDINGHIDNKLSVLEQKLQTVPRNKEENSSKKNLPKPKRTQKANEKVQNSRKKIRREDSLKSPDAIVKQLKQELSLLPLVEPSITANFSLFSPFGSGSPINGKSPLKGSFGSGALESIPDYYTQLLSKNNLSNPPTPPSSLPPTPPPSVQQKMMNGVTTAEDLNDSKKEAESSSDAEVKKVERSLDLLAALPTPPHNQSEDVRMESDEESDSTDSIVPASSPESVVGEDTQRFPSLCDVKEEQEERALSPVIPLIPRCAIPVFPDAKPVDILPVPSEHAEKGLVNAAGTVAWEKSKSSEVSVMLTLSTAAAKNMNGVVAAVAGLLSIKLPNSYEVLFPDTGLKNSIDIKSPVEPSTDGVNVEKDRSQVGKLDNNTDWLKQLDAVLPGYTLKNELDILTLLAQEEKVVEKAVLHSYVNNVANLDVRQLPVLPEESSPPPSPFAPSPASPVEVPAAEPDPPAAPIAPSPPPPPPPPPPPLPPPPPQSPDREESDDIARMKQRVRSFEDDLEEPRLRVKKWKGVRWKRLHILITFQKIRSRHCEKEVCEVIERLGTTLRPDTLPPDLRKCCFCHEEGDGATDGPARLLNLDLDLWVHLNCALWSTEVYETQGGALINVEVALHRGLLTKCSLCQKTGATNSCNRLRCPNVYHFACAIRAKCMFFKDKTMLCPMHKLKGPCEQELSCFTVFRRVYIERDEVSQIASIIQRGERIHMFRVGGLVFHAIGQLLPHQMQDFHSVTALYPVGYEATRIYWSMRHSHRRCSYRCRVCDNNGQPEFSVQVIEYGYEDVILTDSSPQALWNRIAEPVARMRRETGMLRLFPEYLKGEEMFGLTLHAVLRIAESLPGVENCQNYLFRYGRHPLMELPLMINPTGCARSEPKIMTHYKRPHTLNSTSMSKAYQSTFTGETNTPYSKQFVHSKSSQYRRLKTEWKNNVYLARSRIQGLGLYAAKDLEKHTMVIEYIGTIIRNEVANRREKIYEEQNRGIYMFRINNEHVIDATLTGGPARYINHSCAPNCVAEVVTFDKEDKIIIISSRRIPKGEELTYDYQFDFEDDQHKIPCHCGAWNCRKWMN</sequence>
<dbReference type="GO" id="GO:0044666">
    <property type="term" value="C:MLL3/4 complex"/>
    <property type="evidence" value="ECO:0007669"/>
    <property type="project" value="TreeGrafter"/>
</dbReference>
<feature type="coiled-coil region" evidence="27">
    <location>
        <begin position="2996"/>
        <end position="3033"/>
    </location>
</feature>
<feature type="compositionally biased region" description="Low complexity" evidence="28">
    <location>
        <begin position="4666"/>
        <end position="4680"/>
    </location>
</feature>
<dbReference type="SMART" id="SM00184">
    <property type="entry name" value="RING"/>
    <property type="match status" value="6"/>
</dbReference>
<comment type="subunit">
    <text evidence="22">Component of the MLL2 complex (also named ASCOM complex), at least composed of catalytic subunit KMT2D/MLL2, ASH2L, RBBP5, WDR5, NCOA6, DPY30, KDM6A, PAXIP1/PTIP, PAGR1 and alpha- and beta-tubulin. Forms a core complex with the evolutionary conserved subcomplex WRAD composed of WDR5, RBBP5, ASH2L/ASH2 and DPY30 subunits; WRAD differentially stimulates the methyltransferase activity. Interacts with ESR1; interaction is direct. Interacts (via WIN motif) with WDR5.</text>
</comment>
<feature type="compositionally biased region" description="Pro residues" evidence="28">
    <location>
        <begin position="5298"/>
        <end position="5328"/>
    </location>
</feature>
<feature type="compositionally biased region" description="Low complexity" evidence="28">
    <location>
        <begin position="1391"/>
        <end position="1404"/>
    </location>
</feature>
<feature type="region of interest" description="Disordered" evidence="28">
    <location>
        <begin position="4519"/>
        <end position="4548"/>
    </location>
</feature>
<feature type="compositionally biased region" description="Low complexity" evidence="28">
    <location>
        <begin position="1604"/>
        <end position="1615"/>
    </location>
</feature>
<feature type="domain" description="RING-type" evidence="30">
    <location>
        <begin position="221"/>
        <end position="266"/>
    </location>
</feature>
<dbReference type="InterPro" id="IPR001965">
    <property type="entry name" value="Znf_PHD"/>
</dbReference>
<feature type="region of interest" description="Disordered" evidence="28">
    <location>
        <begin position="558"/>
        <end position="628"/>
    </location>
</feature>
<dbReference type="GO" id="GO:0003713">
    <property type="term" value="F:transcription coactivator activity"/>
    <property type="evidence" value="ECO:0007669"/>
    <property type="project" value="TreeGrafter"/>
</dbReference>
<feature type="region of interest" description="Disordered" evidence="28">
    <location>
        <begin position="1518"/>
        <end position="2082"/>
    </location>
</feature>
<feature type="compositionally biased region" description="Basic and acidic residues" evidence="28">
    <location>
        <begin position="2502"/>
        <end position="2520"/>
    </location>
</feature>
<keyword evidence="12" id="KW-0832">Ubl conjugation</keyword>
<dbReference type="Pfam" id="PF13832">
    <property type="entry name" value="zf-HC5HC2H_2"/>
    <property type="match status" value="1"/>
</dbReference>
<keyword evidence="4" id="KW-0597">Phosphoprotein</keyword>
<dbReference type="FunFam" id="3.30.40.10:FF:000095">
    <property type="entry name" value="Histone-lysine N-methyltransferase 2C"/>
    <property type="match status" value="1"/>
</dbReference>
<dbReference type="CDD" id="cd19171">
    <property type="entry name" value="SET_KMT2C_2D"/>
    <property type="match status" value="1"/>
</dbReference>
<dbReference type="InterPro" id="IPR046341">
    <property type="entry name" value="SET_dom_sf"/>
</dbReference>
<dbReference type="SMART" id="SM00317">
    <property type="entry name" value="SET"/>
    <property type="match status" value="1"/>
</dbReference>
<evidence type="ECO:0000256" key="27">
    <source>
        <dbReference type="SAM" id="Coils"/>
    </source>
</evidence>
<evidence type="ECO:0000256" key="23">
    <source>
        <dbReference type="ARBA" id="ARBA00072630"/>
    </source>
</evidence>
<dbReference type="PROSITE" id="PS51543">
    <property type="entry name" value="FYRC"/>
    <property type="match status" value="1"/>
</dbReference>
<dbReference type="PROSITE" id="PS50089">
    <property type="entry name" value="ZF_RING_2"/>
    <property type="match status" value="1"/>
</dbReference>
<feature type="compositionally biased region" description="Polar residues" evidence="28">
    <location>
        <begin position="1920"/>
        <end position="1929"/>
    </location>
</feature>
<evidence type="ECO:0000256" key="24">
    <source>
        <dbReference type="ARBA" id="ARBA00080064"/>
    </source>
</evidence>
<feature type="domain" description="SET" evidence="31">
    <location>
        <begin position="5775"/>
        <end position="5891"/>
    </location>
</feature>
<feature type="coiled-coil region" evidence="27">
    <location>
        <begin position="4245"/>
        <end position="4275"/>
    </location>
</feature>
<dbReference type="PROSITE" id="PS50016">
    <property type="entry name" value="ZF_PHD_2"/>
    <property type="match status" value="5"/>
</dbReference>
<dbReference type="FunFam" id="3.30.40.10:FF:001142">
    <property type="entry name" value="Histone-lysine N-methyltransferase"/>
    <property type="match status" value="1"/>
</dbReference>
<dbReference type="Proteomes" id="UP001295444">
    <property type="component" value="Chromosome 01"/>
</dbReference>
<feature type="region of interest" description="Disordered" evidence="28">
    <location>
        <begin position="715"/>
        <end position="805"/>
    </location>
</feature>
<dbReference type="PROSITE" id="PS50280">
    <property type="entry name" value="SET"/>
    <property type="match status" value="1"/>
</dbReference>
<dbReference type="SUPFAM" id="SSF47095">
    <property type="entry name" value="HMG-box"/>
    <property type="match status" value="1"/>
</dbReference>
<dbReference type="FunFam" id="3.30.40.10:FF:000002">
    <property type="entry name" value="Histone-lysine N-methyltransferase"/>
    <property type="match status" value="1"/>
</dbReference>
<dbReference type="FunFam" id="3.30.160.360:FF:000001">
    <property type="entry name" value="Histone-lysine N-methyltransferase"/>
    <property type="match status" value="1"/>
</dbReference>
<evidence type="ECO:0000256" key="10">
    <source>
        <dbReference type="ARBA" id="ARBA00022771"/>
    </source>
</evidence>
<dbReference type="InterPro" id="IPR041964">
    <property type="entry name" value="KMT2D_ePHD2"/>
</dbReference>
<feature type="region of interest" description="Disordered" evidence="28">
    <location>
        <begin position="420"/>
        <end position="450"/>
    </location>
</feature>
<dbReference type="SUPFAM" id="SSF57903">
    <property type="entry name" value="FYVE/PHD zinc finger"/>
    <property type="match status" value="5"/>
</dbReference>
<evidence type="ECO:0000256" key="5">
    <source>
        <dbReference type="ARBA" id="ARBA00022603"/>
    </source>
</evidence>
<dbReference type="EC" id="2.1.1.364" evidence="19"/>
<feature type="compositionally biased region" description="Acidic residues" evidence="28">
    <location>
        <begin position="15"/>
        <end position="31"/>
    </location>
</feature>
<dbReference type="GO" id="GO:0008270">
    <property type="term" value="F:zinc ion binding"/>
    <property type="evidence" value="ECO:0007669"/>
    <property type="project" value="UniProtKB-KW"/>
</dbReference>
<feature type="compositionally biased region" description="Low complexity" evidence="28">
    <location>
        <begin position="3325"/>
        <end position="3336"/>
    </location>
</feature>
<feature type="compositionally biased region" description="Basic and acidic residues" evidence="28">
    <location>
        <begin position="4647"/>
        <end position="4658"/>
    </location>
</feature>
<name>A0AAD1R5N1_PELCU</name>
<feature type="region of interest" description="Disordered" evidence="28">
    <location>
        <begin position="4617"/>
        <end position="4696"/>
    </location>
</feature>
<dbReference type="CDD" id="cd15509">
    <property type="entry name" value="PHD1_KMT2C_like"/>
    <property type="match status" value="1"/>
</dbReference>
<keyword evidence="10 26" id="KW-0863">Zinc-finger</keyword>
<feature type="region of interest" description="Disordered" evidence="28">
    <location>
        <begin position="1"/>
        <end position="51"/>
    </location>
</feature>
<feature type="compositionally biased region" description="Polar residues" evidence="28">
    <location>
        <begin position="1897"/>
        <end position="1910"/>
    </location>
</feature>
<evidence type="ECO:0000256" key="7">
    <source>
        <dbReference type="ARBA" id="ARBA00022691"/>
    </source>
</evidence>
<evidence type="ECO:0000256" key="1">
    <source>
        <dbReference type="ARBA" id="ARBA00004123"/>
    </source>
</evidence>
<feature type="compositionally biased region" description="Polar residues" evidence="28">
    <location>
        <begin position="1616"/>
        <end position="1639"/>
    </location>
</feature>
<feature type="compositionally biased region" description="Low complexity" evidence="28">
    <location>
        <begin position="4355"/>
        <end position="4398"/>
    </location>
</feature>
<feature type="region of interest" description="Disordered" evidence="28">
    <location>
        <begin position="4862"/>
        <end position="4903"/>
    </location>
</feature>
<evidence type="ECO:0000259" key="33">
    <source>
        <dbReference type="PROSITE" id="PS51805"/>
    </source>
</evidence>
<dbReference type="SMART" id="SM00249">
    <property type="entry name" value="PHD"/>
    <property type="match status" value="7"/>
</dbReference>
<feature type="compositionally biased region" description="Pro residues" evidence="28">
    <location>
        <begin position="4977"/>
        <end position="4991"/>
    </location>
</feature>
<evidence type="ECO:0000256" key="2">
    <source>
        <dbReference type="ARBA" id="ARBA00022481"/>
    </source>
</evidence>
<evidence type="ECO:0000256" key="12">
    <source>
        <dbReference type="ARBA" id="ARBA00022843"/>
    </source>
</evidence>
<dbReference type="Gene3D" id="2.170.270.10">
    <property type="entry name" value="SET domain"/>
    <property type="match status" value="1"/>
</dbReference>
<feature type="compositionally biased region" description="Polar residues" evidence="28">
    <location>
        <begin position="1955"/>
        <end position="2009"/>
    </location>
</feature>
<evidence type="ECO:0000259" key="29">
    <source>
        <dbReference type="PROSITE" id="PS50016"/>
    </source>
</evidence>
<feature type="domain" description="PHD-type" evidence="29">
    <location>
        <begin position="949"/>
        <end position="1004"/>
    </location>
</feature>
<reference evidence="34" key="1">
    <citation type="submission" date="2022-03" db="EMBL/GenBank/DDBJ databases">
        <authorList>
            <person name="Alioto T."/>
            <person name="Alioto T."/>
            <person name="Gomez Garrido J."/>
        </authorList>
    </citation>
    <scope>NUCLEOTIDE SEQUENCE</scope>
</reference>
<dbReference type="CDD" id="cd15595">
    <property type="entry name" value="PHD2_KMT2D"/>
    <property type="match status" value="1"/>
</dbReference>
<dbReference type="CDD" id="cd15597">
    <property type="entry name" value="PHD3_KMT2D"/>
    <property type="match status" value="1"/>
</dbReference>
<keyword evidence="18" id="KW-0539">Nucleus</keyword>
<feature type="region of interest" description="Disordered" evidence="28">
    <location>
        <begin position="2897"/>
        <end position="2934"/>
    </location>
</feature>
<feature type="compositionally biased region" description="Polar residues" evidence="28">
    <location>
        <begin position="1802"/>
        <end position="1821"/>
    </location>
</feature>
<dbReference type="InterPro" id="IPR034732">
    <property type="entry name" value="EPHD"/>
</dbReference>
<dbReference type="InterPro" id="IPR036910">
    <property type="entry name" value="HMG_box_dom_sf"/>
</dbReference>
<feature type="compositionally biased region" description="Polar residues" evidence="28">
    <location>
        <begin position="1585"/>
        <end position="1595"/>
    </location>
</feature>
<evidence type="ECO:0000256" key="8">
    <source>
        <dbReference type="ARBA" id="ARBA00022723"/>
    </source>
</evidence>
<feature type="region of interest" description="Disordered" evidence="28">
    <location>
        <begin position="4969"/>
        <end position="4995"/>
    </location>
</feature>
<evidence type="ECO:0000256" key="6">
    <source>
        <dbReference type="ARBA" id="ARBA00022679"/>
    </source>
</evidence>
<feature type="compositionally biased region" description="Polar residues" evidence="28">
    <location>
        <begin position="558"/>
        <end position="568"/>
    </location>
</feature>
<evidence type="ECO:0000256" key="20">
    <source>
        <dbReference type="ARBA" id="ARBA00049353"/>
    </source>
</evidence>
<keyword evidence="11" id="KW-0862">Zinc</keyword>
<dbReference type="PANTHER" id="PTHR45888">
    <property type="entry name" value="HL01030P-RELATED"/>
    <property type="match status" value="1"/>
</dbReference>
<evidence type="ECO:0000256" key="14">
    <source>
        <dbReference type="ARBA" id="ARBA00022990"/>
    </source>
</evidence>
<comment type="function">
    <text evidence="21">Histone methyltransferase that catalyzes methyl group transfer from S-adenosyl-L-methionine to the epsilon-amino group of 'Lys-4' of histone H3 (H3K4). Part of chromatin remodeling machinery predominantly forms H3K4me1 methylation marks at active chromatin sites where transcription and DNA repair take place. Acts as a coactivator for estrogen receptor by being recruited by ESR1, thereby activating transcription.</text>
</comment>
<feature type="compositionally biased region" description="Polar residues" evidence="28">
    <location>
        <begin position="1324"/>
        <end position="1333"/>
    </location>
</feature>
<evidence type="ECO:0000256" key="28">
    <source>
        <dbReference type="SAM" id="MobiDB-lite"/>
    </source>
</evidence>
<evidence type="ECO:0000259" key="32">
    <source>
        <dbReference type="PROSITE" id="PS50868"/>
    </source>
</evidence>
<feature type="region of interest" description="Disordered" evidence="28">
    <location>
        <begin position="2112"/>
        <end position="2131"/>
    </location>
</feature>
<comment type="catalytic activity">
    <reaction evidence="20">
        <text>L-lysyl(4)-[histone H3] + S-adenosyl-L-methionine = N(6)-methyl-L-lysyl(4)-[histone H3] + S-adenosyl-L-homocysteine + H(+)</text>
        <dbReference type="Rhea" id="RHEA:60264"/>
        <dbReference type="Rhea" id="RHEA-COMP:15543"/>
        <dbReference type="Rhea" id="RHEA-COMP:15547"/>
        <dbReference type="ChEBI" id="CHEBI:15378"/>
        <dbReference type="ChEBI" id="CHEBI:29969"/>
        <dbReference type="ChEBI" id="CHEBI:57856"/>
        <dbReference type="ChEBI" id="CHEBI:59789"/>
        <dbReference type="ChEBI" id="CHEBI:61929"/>
        <dbReference type="EC" id="2.1.1.364"/>
    </reaction>
    <physiologicalReaction direction="left-to-right" evidence="20">
        <dbReference type="Rhea" id="RHEA:60265"/>
    </physiologicalReaction>
</comment>
<dbReference type="Pfam" id="PF00856">
    <property type="entry name" value="SET"/>
    <property type="match status" value="1"/>
</dbReference>
<feature type="region of interest" description="Disordered" evidence="28">
    <location>
        <begin position="1267"/>
        <end position="1346"/>
    </location>
</feature>
<comment type="subcellular location">
    <subcellularLocation>
        <location evidence="1">Nucleus</location>
    </subcellularLocation>
</comment>
<keyword evidence="3" id="KW-1017">Isopeptide bond</keyword>
<dbReference type="FunFam" id="2.170.270.10:FF:000119">
    <property type="entry name" value="Histone-lysine N-methyltransferase"/>
    <property type="match status" value="1"/>
</dbReference>
<evidence type="ECO:0000256" key="22">
    <source>
        <dbReference type="ARBA" id="ARBA00065650"/>
    </source>
</evidence>
<feature type="region of interest" description="Disordered" evidence="28">
    <location>
        <begin position="3109"/>
        <end position="3128"/>
    </location>
</feature>
<keyword evidence="13" id="KW-0156">Chromatin regulator</keyword>
<feature type="compositionally biased region" description="Polar residues" evidence="28">
    <location>
        <begin position="3283"/>
        <end position="3324"/>
    </location>
</feature>
<feature type="compositionally biased region" description="Polar residues" evidence="28">
    <location>
        <begin position="2202"/>
        <end position="2219"/>
    </location>
</feature>
<feature type="region of interest" description="Disordered" evidence="28">
    <location>
        <begin position="1176"/>
        <end position="1216"/>
    </location>
</feature>
<feature type="compositionally biased region" description="Basic and acidic residues" evidence="28">
    <location>
        <begin position="1"/>
        <end position="14"/>
    </location>
</feature>
<feature type="domain" description="PHD-type" evidence="29">
    <location>
        <begin position="822"/>
        <end position="875"/>
    </location>
</feature>
<keyword evidence="2" id="KW-0488">Methylation</keyword>
<dbReference type="SMART" id="SM00508">
    <property type="entry name" value="PostSET"/>
    <property type="match status" value="1"/>
</dbReference>
<evidence type="ECO:0000256" key="17">
    <source>
        <dbReference type="ARBA" id="ARBA00023163"/>
    </source>
</evidence>
<feature type="compositionally biased region" description="Pro residues" evidence="28">
    <location>
        <begin position="5277"/>
        <end position="5289"/>
    </location>
</feature>
<dbReference type="FunFam" id="3.30.40.10:FF:000080">
    <property type="entry name" value="Histone-lysine N-methyltransferase 2C"/>
    <property type="match status" value="1"/>
</dbReference>
<dbReference type="InterPro" id="IPR001214">
    <property type="entry name" value="SET_dom"/>
</dbReference>
<gene>
    <name evidence="34" type="ORF">PECUL_23A050351</name>
</gene>
<feature type="compositionally biased region" description="Low complexity" evidence="28">
    <location>
        <begin position="1521"/>
        <end position="1532"/>
    </location>
</feature>
<evidence type="ECO:0000259" key="30">
    <source>
        <dbReference type="PROSITE" id="PS50089"/>
    </source>
</evidence>
<feature type="region of interest" description="Disordered" evidence="28">
    <location>
        <begin position="3716"/>
        <end position="3751"/>
    </location>
</feature>